<reference evidence="2 3" key="1">
    <citation type="journal article" date="2019" name="Sci. Rep.">
        <title>A high-quality genome of Eragrostis curvula grass provides insights into Poaceae evolution and supports new strategies to enhance forage quality.</title>
        <authorList>
            <person name="Carballo J."/>
            <person name="Santos B.A.C.M."/>
            <person name="Zappacosta D."/>
            <person name="Garbus I."/>
            <person name="Selva J.P."/>
            <person name="Gallo C.A."/>
            <person name="Diaz A."/>
            <person name="Albertini E."/>
            <person name="Caccamo M."/>
            <person name="Echenique V."/>
        </authorList>
    </citation>
    <scope>NUCLEOTIDE SEQUENCE [LARGE SCALE GENOMIC DNA]</scope>
    <source>
        <strain evidence="3">cv. Victoria</strain>
        <tissue evidence="2">Leaf</tissue>
    </source>
</reference>
<name>A0A5J9VB84_9POAL</name>
<protein>
    <submittedName>
        <fullName evidence="2">Uncharacterized protein</fullName>
    </submittedName>
</protein>
<sequence length="93" mass="10297">MSMSTMKCQQMQYDIYILLGARVKRPVILPPLEAGGIRCSVRPASRNARPSRGRDVKTFAKAPGSTLLNLERAGRRMHPMSQTQTPLMTSSPP</sequence>
<evidence type="ECO:0000313" key="2">
    <source>
        <dbReference type="EMBL" id="TVU32130.1"/>
    </source>
</evidence>
<dbReference type="EMBL" id="RWGY01000011">
    <property type="protein sequence ID" value="TVU32130.1"/>
    <property type="molecule type" value="Genomic_DNA"/>
</dbReference>
<feature type="compositionally biased region" description="Polar residues" evidence="1">
    <location>
        <begin position="80"/>
        <end position="93"/>
    </location>
</feature>
<accession>A0A5J9VB84</accession>
<evidence type="ECO:0000313" key="3">
    <source>
        <dbReference type="Proteomes" id="UP000324897"/>
    </source>
</evidence>
<dbReference type="Gramene" id="TVU32130">
    <property type="protein sequence ID" value="TVU32130"/>
    <property type="gene ID" value="EJB05_23849"/>
</dbReference>
<keyword evidence="3" id="KW-1185">Reference proteome</keyword>
<organism evidence="2 3">
    <name type="scientific">Eragrostis curvula</name>
    <name type="common">weeping love grass</name>
    <dbReference type="NCBI Taxonomy" id="38414"/>
    <lineage>
        <taxon>Eukaryota</taxon>
        <taxon>Viridiplantae</taxon>
        <taxon>Streptophyta</taxon>
        <taxon>Embryophyta</taxon>
        <taxon>Tracheophyta</taxon>
        <taxon>Spermatophyta</taxon>
        <taxon>Magnoliopsida</taxon>
        <taxon>Liliopsida</taxon>
        <taxon>Poales</taxon>
        <taxon>Poaceae</taxon>
        <taxon>PACMAD clade</taxon>
        <taxon>Chloridoideae</taxon>
        <taxon>Eragrostideae</taxon>
        <taxon>Eragrostidinae</taxon>
        <taxon>Eragrostis</taxon>
    </lineage>
</organism>
<feature type="non-terminal residue" evidence="2">
    <location>
        <position position="1"/>
    </location>
</feature>
<dbReference type="AntiFam" id="ANF00039">
    <property type="entry name" value="Antisense to SRP RNA"/>
</dbReference>
<feature type="region of interest" description="Disordered" evidence="1">
    <location>
        <begin position="72"/>
        <end position="93"/>
    </location>
</feature>
<evidence type="ECO:0000256" key="1">
    <source>
        <dbReference type="SAM" id="MobiDB-lite"/>
    </source>
</evidence>
<dbReference type="OrthoDB" id="689206at2759"/>
<comment type="caution">
    <text evidence="2">The sequence shown here is derived from an EMBL/GenBank/DDBJ whole genome shotgun (WGS) entry which is preliminary data.</text>
</comment>
<gene>
    <name evidence="2" type="ORF">EJB05_23849</name>
</gene>
<dbReference type="AlphaFoldDB" id="A0A5J9VB84"/>
<dbReference type="Proteomes" id="UP000324897">
    <property type="component" value="Chromosome 1"/>
</dbReference>
<proteinExistence type="predicted"/>